<dbReference type="PANTHER" id="PTHR32089:SF112">
    <property type="entry name" value="LYSOZYME-LIKE PROTEIN-RELATED"/>
    <property type="match status" value="1"/>
</dbReference>
<dbReference type="Pfam" id="PF00015">
    <property type="entry name" value="MCPsignal"/>
    <property type="match status" value="1"/>
</dbReference>
<evidence type="ECO:0000256" key="9">
    <source>
        <dbReference type="SAM" id="Phobius"/>
    </source>
</evidence>
<dbReference type="SMART" id="SM00283">
    <property type="entry name" value="MA"/>
    <property type="match status" value="1"/>
</dbReference>
<evidence type="ECO:0000259" key="11">
    <source>
        <dbReference type="PROSITE" id="PS50885"/>
    </source>
</evidence>
<evidence type="ECO:0000256" key="7">
    <source>
        <dbReference type="SAM" id="Coils"/>
    </source>
</evidence>
<evidence type="ECO:0000313" key="13">
    <source>
        <dbReference type="Proteomes" id="UP000246635"/>
    </source>
</evidence>
<proteinExistence type="inferred from homology"/>
<dbReference type="PROSITE" id="PS50885">
    <property type="entry name" value="HAMP"/>
    <property type="match status" value="1"/>
</dbReference>
<keyword evidence="2" id="KW-1003">Cell membrane</keyword>
<dbReference type="CDD" id="cd06225">
    <property type="entry name" value="HAMP"/>
    <property type="match status" value="1"/>
</dbReference>
<keyword evidence="7" id="KW-0175">Coiled coil</keyword>
<evidence type="ECO:0000256" key="1">
    <source>
        <dbReference type="ARBA" id="ARBA00004236"/>
    </source>
</evidence>
<evidence type="ECO:0000313" key="12">
    <source>
        <dbReference type="EMBL" id="PWW08439.1"/>
    </source>
</evidence>
<evidence type="ECO:0000256" key="3">
    <source>
        <dbReference type="ARBA" id="ARBA00023136"/>
    </source>
</evidence>
<dbReference type="InterPro" id="IPR003660">
    <property type="entry name" value="HAMP_dom"/>
</dbReference>
<feature type="coiled-coil region" evidence="7">
    <location>
        <begin position="517"/>
        <end position="544"/>
    </location>
</feature>
<protein>
    <submittedName>
        <fullName evidence="12">Methyl-accepting chemotaxis protein</fullName>
    </submittedName>
</protein>
<comment type="similarity">
    <text evidence="5">Belongs to the methyl-accepting chemotaxis (MCP) protein family.</text>
</comment>
<comment type="subcellular location">
    <subcellularLocation>
        <location evidence="1">Cell membrane</location>
    </subcellularLocation>
</comment>
<accession>A0A2V2YZB1</accession>
<dbReference type="GO" id="GO:0007165">
    <property type="term" value="P:signal transduction"/>
    <property type="evidence" value="ECO:0007669"/>
    <property type="project" value="UniProtKB-KW"/>
</dbReference>
<dbReference type="SUPFAM" id="SSF58104">
    <property type="entry name" value="Methyl-accepting chemotaxis protein (MCP) signaling domain"/>
    <property type="match status" value="1"/>
</dbReference>
<evidence type="ECO:0000259" key="10">
    <source>
        <dbReference type="PROSITE" id="PS50111"/>
    </source>
</evidence>
<keyword evidence="9" id="KW-1133">Transmembrane helix</keyword>
<feature type="transmembrane region" description="Helical" evidence="9">
    <location>
        <begin position="9"/>
        <end position="30"/>
    </location>
</feature>
<evidence type="ECO:0000256" key="8">
    <source>
        <dbReference type="SAM" id="MobiDB-lite"/>
    </source>
</evidence>
<dbReference type="GO" id="GO:0005886">
    <property type="term" value="C:plasma membrane"/>
    <property type="evidence" value="ECO:0007669"/>
    <property type="project" value="UniProtKB-SubCell"/>
</dbReference>
<reference evidence="12 13" key="1">
    <citation type="submission" date="2018-05" db="EMBL/GenBank/DDBJ databases">
        <title>Genomic Encyclopedia of Type Strains, Phase III (KMG-III): the genomes of soil and plant-associated and newly described type strains.</title>
        <authorList>
            <person name="Whitman W."/>
        </authorList>
    </citation>
    <scope>NUCLEOTIDE SEQUENCE [LARGE SCALE GENOMIC DNA]</scope>
    <source>
        <strain evidence="12 13">CECT 5696</strain>
    </source>
</reference>
<keyword evidence="9" id="KW-0812">Transmembrane</keyword>
<gene>
    <name evidence="12" type="ORF">DFQ01_101161</name>
</gene>
<sequence>MKWFRNMGLVLKSSLIMAIFIIIVVSIMVLENSAQDKSTYFEHLRDSGRLMEKQFIPEETGMSSVYEKMKKGQPFTTSRSYQKLSEITELLSKEDNVSHAYVLVPGVQGGAMTYMLSSDSDDEQGPKAGDAFTAPEQFMNNWEKAQKDGSVVYEAELENGENWLTYLQPIKNSKGDTMAVFQLDFDPSHMQEQLNTMLKREAVIAISTEVIGILLIVLLLRAMLAPLKRLARLSEQAASGDLTVSADVRAGGEIGRLSTAFNGMIANLNGLIHKVQTLSQTVNNNAESVHHNASDSSSQTRIVADSVREVAAGSSQQLQSSQESQRAMTEITIGIHRIAESASQVADLAAVTSEKATSGGERIDSTVAQMNAIEERLVQAASEVQELQAGNRNIREAMDLISDIATQTHLLALNASIEAARAGEQGKGFAVVAQEIRKLAERAGESSQQVSDMLGSIVLRTNAMAHSVTNSLQEAQEGMVIAAQAGESFRHIEEGIRTLVSQMQEVSASTEEMSAGSEQIAASLDELERIAERAADQASSASSAAERQLALMEEVEGASESMKSAAGELTSAVQSFKV</sequence>
<organism evidence="12 13">
    <name type="scientific">Paenibacillus cellulosilyticus</name>
    <dbReference type="NCBI Taxonomy" id="375489"/>
    <lineage>
        <taxon>Bacteria</taxon>
        <taxon>Bacillati</taxon>
        <taxon>Bacillota</taxon>
        <taxon>Bacilli</taxon>
        <taxon>Bacillales</taxon>
        <taxon>Paenibacillaceae</taxon>
        <taxon>Paenibacillus</taxon>
    </lineage>
</organism>
<comment type="caution">
    <text evidence="12">The sequence shown here is derived from an EMBL/GenBank/DDBJ whole genome shotgun (WGS) entry which is preliminary data.</text>
</comment>
<feature type="domain" description="HAMP" evidence="11">
    <location>
        <begin position="221"/>
        <end position="273"/>
    </location>
</feature>
<dbReference type="InterPro" id="IPR004089">
    <property type="entry name" value="MCPsignal_dom"/>
</dbReference>
<evidence type="ECO:0000256" key="5">
    <source>
        <dbReference type="ARBA" id="ARBA00029447"/>
    </source>
</evidence>
<dbReference type="AlphaFoldDB" id="A0A2V2YZB1"/>
<dbReference type="Pfam" id="PF00672">
    <property type="entry name" value="HAMP"/>
    <property type="match status" value="1"/>
</dbReference>
<keyword evidence="13" id="KW-1185">Reference proteome</keyword>
<feature type="region of interest" description="Disordered" evidence="8">
    <location>
        <begin position="555"/>
        <end position="578"/>
    </location>
</feature>
<dbReference type="CDD" id="cd11386">
    <property type="entry name" value="MCP_signal"/>
    <property type="match status" value="1"/>
</dbReference>
<name>A0A2V2YZB1_9BACL</name>
<dbReference type="OrthoDB" id="369835at2"/>
<feature type="transmembrane region" description="Helical" evidence="9">
    <location>
        <begin position="202"/>
        <end position="224"/>
    </location>
</feature>
<dbReference type="Proteomes" id="UP000246635">
    <property type="component" value="Unassembled WGS sequence"/>
</dbReference>
<dbReference type="PANTHER" id="PTHR32089">
    <property type="entry name" value="METHYL-ACCEPTING CHEMOTAXIS PROTEIN MCPB"/>
    <property type="match status" value="1"/>
</dbReference>
<dbReference type="RefSeq" id="WP_146216818.1">
    <property type="nucleotide sequence ID" value="NZ_CP054613.1"/>
</dbReference>
<feature type="domain" description="Methyl-accepting transducer" evidence="10">
    <location>
        <begin position="292"/>
        <end position="528"/>
    </location>
</feature>
<feature type="coiled-coil region" evidence="7">
    <location>
        <begin position="363"/>
        <end position="397"/>
    </location>
</feature>
<dbReference type="EMBL" id="QGTQ01000001">
    <property type="protein sequence ID" value="PWW08439.1"/>
    <property type="molecule type" value="Genomic_DNA"/>
</dbReference>
<evidence type="ECO:0000256" key="6">
    <source>
        <dbReference type="PROSITE-ProRule" id="PRU00284"/>
    </source>
</evidence>
<evidence type="ECO:0000256" key="2">
    <source>
        <dbReference type="ARBA" id="ARBA00022475"/>
    </source>
</evidence>
<keyword evidence="4 6" id="KW-0807">Transducer</keyword>
<dbReference type="PROSITE" id="PS50111">
    <property type="entry name" value="CHEMOTAXIS_TRANSDUC_2"/>
    <property type="match status" value="1"/>
</dbReference>
<dbReference type="Gene3D" id="1.10.287.950">
    <property type="entry name" value="Methyl-accepting chemotaxis protein"/>
    <property type="match status" value="1"/>
</dbReference>
<dbReference type="SMART" id="SM00304">
    <property type="entry name" value="HAMP"/>
    <property type="match status" value="1"/>
</dbReference>
<evidence type="ECO:0000256" key="4">
    <source>
        <dbReference type="ARBA" id="ARBA00023224"/>
    </source>
</evidence>
<keyword evidence="3 9" id="KW-0472">Membrane</keyword>